<reference evidence="9" key="1">
    <citation type="journal article" date="2021" name="Proc. Natl. Acad. Sci. U.S.A.">
        <title>Three genomes in the algal genus Volvox reveal the fate of a haploid sex-determining region after a transition to homothallism.</title>
        <authorList>
            <person name="Yamamoto K."/>
            <person name="Hamaji T."/>
            <person name="Kawai-Toyooka H."/>
            <person name="Matsuzaki R."/>
            <person name="Takahashi F."/>
            <person name="Nishimura Y."/>
            <person name="Kawachi M."/>
            <person name="Noguchi H."/>
            <person name="Minakuchi Y."/>
            <person name="Umen J.G."/>
            <person name="Toyoda A."/>
            <person name="Nozaki H."/>
        </authorList>
    </citation>
    <scope>NUCLEOTIDE SEQUENCE</scope>
    <source>
        <strain evidence="10">NIES-3785</strain>
        <strain evidence="9">NIES-3786</strain>
    </source>
</reference>
<dbReference type="InterPro" id="IPR054549">
    <property type="entry name" value="UVB_sens_RUS_dom"/>
</dbReference>
<keyword evidence="5 7" id="KW-0472">Membrane</keyword>
<evidence type="ECO:0000256" key="6">
    <source>
        <dbReference type="SAM" id="MobiDB-lite"/>
    </source>
</evidence>
<protein>
    <recommendedName>
        <fullName evidence="8">Protein root UVB sensitive/RUS domain-containing protein</fullName>
    </recommendedName>
</protein>
<feature type="domain" description="Protein root UVB sensitive/RUS" evidence="8">
    <location>
        <begin position="54"/>
        <end position="298"/>
    </location>
</feature>
<comment type="subcellular location">
    <subcellularLocation>
        <location evidence="1">Membrane</location>
    </subcellularLocation>
</comment>
<keyword evidence="4 7" id="KW-1133">Transmembrane helix</keyword>
<dbReference type="Proteomes" id="UP000722791">
    <property type="component" value="Unassembled WGS sequence"/>
</dbReference>
<proteinExistence type="inferred from homology"/>
<evidence type="ECO:0000256" key="5">
    <source>
        <dbReference type="ARBA" id="ARBA00023136"/>
    </source>
</evidence>
<evidence type="ECO:0000256" key="3">
    <source>
        <dbReference type="ARBA" id="ARBA00022692"/>
    </source>
</evidence>
<feature type="region of interest" description="Disordered" evidence="6">
    <location>
        <begin position="553"/>
        <end position="573"/>
    </location>
</feature>
<dbReference type="OrthoDB" id="364779at2759"/>
<sequence>MPKAEQETELLLLEYHRGHLTTSINVSSGLTGAGDADGTARTARRGVQRSLLSGITSLLRAAFLPEGYPESVSPDYLSFQIWDTIQALSSYVRGVLTSQAILRGVGVGQQASTPLAAVFTFFVRDLAGMLGGILFAYLEGSSFDACAKQWRLFADITNDLGMTVELASPLFPRAMFLPIACLGSIARSLTGVAGGATRAALTQHFAQRGNAADVSAKEQSQETATTILGMVAGMAVTRLLAAGESAAGSDAAAAWAWVVFLALTVLHLVANVVAMRVLLLTSMNMPRLELLLKRYLRDGQVLSPREVSSLEDLTPPPFRRLLDLVVGASWRRVVHLQYGSRLSYALRSVDGAGAGCDVTSVARMTARMKRLLRRHGSRPYLTLTATSTLPLPTIKGFLAAGTSAPASKTSPSRTRIHVHLIIRQGATTSELLRAFVHAHCLVHYCELQVQGALSQKASAGSVVSGRSASRQRKPQRQQQEKHSHEEVDEDGDEEHESVVGTAEEAAETWMMTQYDRLVSELQAAGWHTDRVALPRPGWTAEWGTAAAWRLASGVEGRDVSGGGPESSDRPHRD</sequence>
<dbReference type="Pfam" id="PF04884">
    <property type="entry name" value="UVB_sens_prot"/>
    <property type="match status" value="1"/>
</dbReference>
<dbReference type="PANTHER" id="PTHR12770:SF31">
    <property type="entry name" value="RUS FAMILY MEMBER 1"/>
    <property type="match status" value="1"/>
</dbReference>
<organism evidence="9 11">
    <name type="scientific">Volvox reticuliferus</name>
    <dbReference type="NCBI Taxonomy" id="1737510"/>
    <lineage>
        <taxon>Eukaryota</taxon>
        <taxon>Viridiplantae</taxon>
        <taxon>Chlorophyta</taxon>
        <taxon>core chlorophytes</taxon>
        <taxon>Chlorophyceae</taxon>
        <taxon>CS clade</taxon>
        <taxon>Chlamydomonadales</taxon>
        <taxon>Volvocaceae</taxon>
        <taxon>Volvox</taxon>
    </lineage>
</organism>
<keyword evidence="11" id="KW-1185">Reference proteome</keyword>
<gene>
    <name evidence="9" type="ORF">Vretifemale_11720</name>
    <name evidence="10" type="ORF">Vretimale_8344</name>
</gene>
<dbReference type="GO" id="GO:0016020">
    <property type="term" value="C:membrane"/>
    <property type="evidence" value="ECO:0007669"/>
    <property type="project" value="UniProtKB-SubCell"/>
</dbReference>
<comment type="caution">
    <text evidence="9">The sequence shown here is derived from an EMBL/GenBank/DDBJ whole genome shotgun (WGS) entry which is preliminary data.</text>
</comment>
<dbReference type="InterPro" id="IPR006968">
    <property type="entry name" value="RUS_fam"/>
</dbReference>
<evidence type="ECO:0000256" key="4">
    <source>
        <dbReference type="ARBA" id="ARBA00022989"/>
    </source>
</evidence>
<evidence type="ECO:0000256" key="2">
    <source>
        <dbReference type="ARBA" id="ARBA00007558"/>
    </source>
</evidence>
<dbReference type="PANTHER" id="PTHR12770">
    <property type="entry name" value="RUS1 FAMILY PROTEIN C16ORF58"/>
    <property type="match status" value="1"/>
</dbReference>
<evidence type="ECO:0000256" key="7">
    <source>
        <dbReference type="SAM" id="Phobius"/>
    </source>
</evidence>
<feature type="compositionally biased region" description="Acidic residues" evidence="6">
    <location>
        <begin position="486"/>
        <end position="495"/>
    </location>
</feature>
<feature type="region of interest" description="Disordered" evidence="6">
    <location>
        <begin position="460"/>
        <end position="500"/>
    </location>
</feature>
<dbReference type="Proteomes" id="UP000747110">
    <property type="component" value="Unassembled WGS sequence"/>
</dbReference>
<feature type="transmembrane region" description="Helical" evidence="7">
    <location>
        <begin position="254"/>
        <end position="279"/>
    </location>
</feature>
<dbReference type="EMBL" id="BNCQ01000014">
    <property type="protein sequence ID" value="GIM03612.1"/>
    <property type="molecule type" value="Genomic_DNA"/>
</dbReference>
<comment type="similarity">
    <text evidence="2">Belongs to the RUS1 family.</text>
</comment>
<evidence type="ECO:0000259" key="8">
    <source>
        <dbReference type="Pfam" id="PF04884"/>
    </source>
</evidence>
<dbReference type="EMBL" id="BNCP01000025">
    <property type="protein sequence ID" value="GIL82782.1"/>
    <property type="molecule type" value="Genomic_DNA"/>
</dbReference>
<accession>A0A8J4FRC1</accession>
<evidence type="ECO:0000256" key="1">
    <source>
        <dbReference type="ARBA" id="ARBA00004370"/>
    </source>
</evidence>
<dbReference type="AlphaFoldDB" id="A0A8J4FRC1"/>
<evidence type="ECO:0000313" key="11">
    <source>
        <dbReference type="Proteomes" id="UP000747110"/>
    </source>
</evidence>
<evidence type="ECO:0000313" key="10">
    <source>
        <dbReference type="EMBL" id="GIM03612.1"/>
    </source>
</evidence>
<evidence type="ECO:0000313" key="9">
    <source>
        <dbReference type="EMBL" id="GIL82782.1"/>
    </source>
</evidence>
<name>A0A8J4FRC1_9CHLO</name>
<keyword evidence="3 7" id="KW-0812">Transmembrane</keyword>